<reference evidence="1 2" key="1">
    <citation type="submission" date="2011-05" db="EMBL/GenBank/DDBJ databases">
        <title>Complete sequence of chromosome 2 of Sphingobium chlorophenolicum L-1.</title>
        <authorList>
            <consortium name="US DOE Joint Genome Institute"/>
            <person name="Lucas S."/>
            <person name="Han J."/>
            <person name="Lapidus A."/>
            <person name="Cheng J.-F."/>
            <person name="Goodwin L."/>
            <person name="Pitluck S."/>
            <person name="Peters L."/>
            <person name="Daligault H."/>
            <person name="Han C."/>
            <person name="Tapia R."/>
            <person name="Land M."/>
            <person name="Hauser L."/>
            <person name="Kyrpides N."/>
            <person name="Ivanova N."/>
            <person name="Pagani I."/>
            <person name="Turner P."/>
            <person name="Copley S."/>
            <person name="Woyke T."/>
        </authorList>
    </citation>
    <scope>NUCLEOTIDE SEQUENCE [LARGE SCALE GENOMIC DNA]</scope>
    <source>
        <strain evidence="1 2">L-1</strain>
    </source>
</reference>
<dbReference type="PRINTS" id="PR00411">
    <property type="entry name" value="PNDRDTASEI"/>
</dbReference>
<sequence>MSANPIEQLEAFDTYLPIDVDDAELERLLEKAELPALLAALARLTGDVGLVPASLKPPHTRKSFIPMPQGGLDEDQQREARRLAFEAIKRYRDSDDKRIAEISEDDLKTIVSFMITRDFSEYRDLLHHEVADYDVGAPQWKLADLDPDRPFKVLIIGGGIGGIANAYRLKQAGVEHVILEKNPEVGGTWWENTYPGCRLDTSNYAYSFSFAQKTDWPQKFSRQPEIQDYVMKVADETGVRDRIIFNTVVKSVIYDEEAGEWEVVAITNGETVVHRANVVISATGQLNAPKYPNIKGRESFAGASMHSGKWNHDVSLKGKRVAIVGTGASAYQIAPAIADEVGTLEVFQRSAPWLFPTADYLDDISPELMWLFRHIPGYARWYRFWQFWLATEGRMPTVTADEGWSTEGSIGAINEAFRQELEGEFRRQLADRPDLVEKVIPTYPAGAKRLLRDNGQWSRTLRKPNVSLVTDGIDRIVPEGIVTEDGVLHEVDVIAYATGFRADEFLADIEVRGRDGVELHEYWDSDPRAYVTMTVPKFPNFFICGGPNSAVAANGSAIFIIECSIEYIMECIRTLVVNDLKDMEPTEAALDSFVSRIDAANRARAWGAEGVMSWYKNSTGRVSAVWPFELLEFWNMTRGPVESDYRFTPVDALTSQAAE</sequence>
<dbReference type="RefSeq" id="WP_013849289.1">
    <property type="nucleotide sequence ID" value="NC_015594.1"/>
</dbReference>
<dbReference type="Gene3D" id="3.50.50.60">
    <property type="entry name" value="FAD/NAD(P)-binding domain"/>
    <property type="match status" value="2"/>
</dbReference>
<dbReference type="Pfam" id="PF13738">
    <property type="entry name" value="Pyr_redox_3"/>
    <property type="match status" value="1"/>
</dbReference>
<dbReference type="KEGG" id="sch:Sphch_3468"/>
<name>F6F3P7_SPHCR</name>
<dbReference type="STRING" id="690566.Sphch_3468"/>
<evidence type="ECO:0000313" key="1">
    <source>
        <dbReference type="EMBL" id="AEG51059.1"/>
    </source>
</evidence>
<dbReference type="EC" id="1.14.13.84" evidence="1"/>
<dbReference type="AlphaFoldDB" id="F6F3P7"/>
<organism evidence="1 2">
    <name type="scientific">Sphingobium chlorophenolicum L-1</name>
    <dbReference type="NCBI Taxonomy" id="690566"/>
    <lineage>
        <taxon>Bacteria</taxon>
        <taxon>Pseudomonadati</taxon>
        <taxon>Pseudomonadota</taxon>
        <taxon>Alphaproteobacteria</taxon>
        <taxon>Sphingomonadales</taxon>
        <taxon>Sphingomonadaceae</taxon>
        <taxon>Sphingobium</taxon>
    </lineage>
</organism>
<dbReference type="EMBL" id="CP002799">
    <property type="protein sequence ID" value="AEG51059.1"/>
    <property type="molecule type" value="Genomic_DNA"/>
</dbReference>
<dbReference type="InterPro" id="IPR051209">
    <property type="entry name" value="FAD-bind_Monooxygenase_sf"/>
</dbReference>
<keyword evidence="1" id="KW-0503">Monooxygenase</keyword>
<dbReference type="PANTHER" id="PTHR42877">
    <property type="entry name" value="L-ORNITHINE N(5)-MONOOXYGENASE-RELATED"/>
    <property type="match status" value="1"/>
</dbReference>
<dbReference type="SUPFAM" id="SSF51905">
    <property type="entry name" value="FAD/NAD(P)-binding domain"/>
    <property type="match status" value="2"/>
</dbReference>
<protein>
    <submittedName>
        <fullName evidence="1">4-hydroxyacetophenone monooxygenase</fullName>
        <ecNumber evidence="1">1.14.13.84</ecNumber>
    </submittedName>
</protein>
<dbReference type="GO" id="GO:0033767">
    <property type="term" value="F:4-hydroxyacetophenone monooxygenase activity"/>
    <property type="evidence" value="ECO:0007669"/>
    <property type="project" value="UniProtKB-EC"/>
</dbReference>
<keyword evidence="2" id="KW-1185">Reference proteome</keyword>
<dbReference type="Proteomes" id="UP000007150">
    <property type="component" value="Chromosome 2"/>
</dbReference>
<dbReference type="InterPro" id="IPR036188">
    <property type="entry name" value="FAD/NAD-bd_sf"/>
</dbReference>
<evidence type="ECO:0000313" key="2">
    <source>
        <dbReference type="Proteomes" id="UP000007150"/>
    </source>
</evidence>
<dbReference type="HOGENOM" id="CLU_006937_7_1_5"/>
<accession>F6F3P7</accession>
<dbReference type="PANTHER" id="PTHR42877:SF4">
    <property type="entry name" value="FAD_NAD(P)-BINDING DOMAIN-CONTAINING PROTEIN-RELATED"/>
    <property type="match status" value="1"/>
</dbReference>
<proteinExistence type="predicted"/>
<gene>
    <name evidence="1" type="ORF">Sphch_3468</name>
</gene>
<keyword evidence="1" id="KW-0560">Oxidoreductase</keyword>